<organism evidence="1 2">
    <name type="scientific">Flavobacterium hydrophilum</name>
    <dbReference type="NCBI Taxonomy" id="2211445"/>
    <lineage>
        <taxon>Bacteria</taxon>
        <taxon>Pseudomonadati</taxon>
        <taxon>Bacteroidota</taxon>
        <taxon>Flavobacteriia</taxon>
        <taxon>Flavobacteriales</taxon>
        <taxon>Flavobacteriaceae</taxon>
        <taxon>Flavobacterium</taxon>
    </lineage>
</organism>
<protein>
    <submittedName>
        <fullName evidence="1">ArsR family transcriptional regulator</fullName>
    </submittedName>
</protein>
<evidence type="ECO:0000313" key="1">
    <source>
        <dbReference type="EMBL" id="PXY47327.1"/>
    </source>
</evidence>
<reference evidence="1 2" key="1">
    <citation type="submission" date="2018-05" db="EMBL/GenBank/DDBJ databases">
        <title>Flavobacterium sp. strain IMCC34758, incomplete genome.</title>
        <authorList>
            <person name="Joung Y."/>
        </authorList>
    </citation>
    <scope>NUCLEOTIDE SEQUENCE [LARGE SCALE GENOMIC DNA]</scope>
    <source>
        <strain evidence="1 2">IMCC34758</strain>
    </source>
</reference>
<proteinExistence type="predicted"/>
<name>A0A2V4C8F6_9FLAO</name>
<sequence>MVTLSLALTLMAVLNEARSQSVIPTGVTIYNPAKAYNSYVLHSSPDEKSHLIDMNGNEVKSWDHIGFPSEIIDPKNNNGKKGNILIQLENGPGVYGGIFNNKVLGEQDWNGKTVWEWGKKAPGGAARQNHDVHRLANGNTLLVGTVDHVVIGVSDKSIDDQTIYEVNPNGDIVWSWNAGDHIDEFGISPEGRELLRKVYVNGRKGHGFLTINDMQPIGQNKWFSAGDTRFHPDNIVIDSREASFIAIIEKKTGKIVWRLGPDFDLKENDPKASNFVNSVNLRPSLATNVPRPVDRFSGQHDAHIIPEGLPGAGNLLVFDNQGPSGYPPTYLASQLGSRILEIDPIKKEIVWQYTALNSNQPVWNFYSSFISSARRLPNGNTLIDEGMNGRIFQVTPAGEIVWEYVNPFFKETTLSGTQTIKTNWVFRAQPVPYDWVPEGTPRSEKGLEPIDISKFRVPQTKNN</sequence>
<dbReference type="InterPro" id="IPR053143">
    <property type="entry name" value="Arylsulfate_ST"/>
</dbReference>
<evidence type="ECO:0000313" key="2">
    <source>
        <dbReference type="Proteomes" id="UP000247681"/>
    </source>
</evidence>
<accession>A0A2V4C8F6</accession>
<keyword evidence="2" id="KW-1185">Reference proteome</keyword>
<dbReference type="PANTHER" id="PTHR35340">
    <property type="entry name" value="PQQ ENZYME REPEAT PROTEIN-RELATED"/>
    <property type="match status" value="1"/>
</dbReference>
<dbReference type="EMBL" id="QJHL01000001">
    <property type="protein sequence ID" value="PXY47327.1"/>
    <property type="molecule type" value="Genomic_DNA"/>
</dbReference>
<dbReference type="InterPro" id="IPR010262">
    <property type="entry name" value="Arylsulfotransferase_bact"/>
</dbReference>
<dbReference type="OrthoDB" id="304912at2"/>
<comment type="caution">
    <text evidence="1">The sequence shown here is derived from an EMBL/GenBank/DDBJ whole genome shotgun (WGS) entry which is preliminary data.</text>
</comment>
<dbReference type="InterPro" id="IPR011047">
    <property type="entry name" value="Quinoprotein_ADH-like_sf"/>
</dbReference>
<dbReference type="PANTHER" id="PTHR35340:SF5">
    <property type="entry name" value="ASST-DOMAIN-CONTAINING PROTEIN"/>
    <property type="match status" value="1"/>
</dbReference>
<dbReference type="Pfam" id="PF05935">
    <property type="entry name" value="Arylsulfotrans"/>
    <property type="match status" value="1"/>
</dbReference>
<dbReference type="Proteomes" id="UP000247681">
    <property type="component" value="Unassembled WGS sequence"/>
</dbReference>
<dbReference type="SUPFAM" id="SSF50998">
    <property type="entry name" value="Quinoprotein alcohol dehydrogenase-like"/>
    <property type="match status" value="1"/>
</dbReference>
<dbReference type="GO" id="GO:0004062">
    <property type="term" value="F:aryl sulfotransferase activity"/>
    <property type="evidence" value="ECO:0007669"/>
    <property type="project" value="InterPro"/>
</dbReference>
<dbReference type="AlphaFoldDB" id="A0A2V4C8F6"/>
<gene>
    <name evidence="1" type="ORF">DMB68_02830</name>
</gene>